<proteinExistence type="inferred from homology"/>
<accession>A0AAN9II98</accession>
<evidence type="ECO:0000256" key="2">
    <source>
        <dbReference type="ARBA" id="ARBA00022737"/>
    </source>
</evidence>
<dbReference type="NCBIfam" id="TIGR00756">
    <property type="entry name" value="PPR"/>
    <property type="match status" value="1"/>
</dbReference>
<comment type="caution">
    <text evidence="4">The sequence shown here is derived from an EMBL/GenBank/DDBJ whole genome shotgun (WGS) entry which is preliminary data.</text>
</comment>
<dbReference type="EMBL" id="JAYKXN010000006">
    <property type="protein sequence ID" value="KAK7280132.1"/>
    <property type="molecule type" value="Genomic_DNA"/>
</dbReference>
<keyword evidence="5" id="KW-1185">Reference proteome</keyword>
<sequence>MCEAGQVFNAYKLLVQLADSGVLPDIMTYNILINGFCKKRNINGALKLFKDLQLKGLSPDSVTYGTLIDGLYRRLSTLYDEPKDQCC</sequence>
<evidence type="ECO:0000256" key="1">
    <source>
        <dbReference type="ARBA" id="ARBA00007626"/>
    </source>
</evidence>
<evidence type="ECO:0008006" key="6">
    <source>
        <dbReference type="Google" id="ProtNLM"/>
    </source>
</evidence>
<evidence type="ECO:0000313" key="5">
    <source>
        <dbReference type="Proteomes" id="UP001359559"/>
    </source>
</evidence>
<feature type="repeat" description="PPR" evidence="3">
    <location>
        <begin position="25"/>
        <end position="59"/>
    </location>
</feature>
<dbReference type="AlphaFoldDB" id="A0AAN9II98"/>
<keyword evidence="2" id="KW-0677">Repeat</keyword>
<dbReference type="Pfam" id="PF13041">
    <property type="entry name" value="PPR_2"/>
    <property type="match status" value="1"/>
</dbReference>
<protein>
    <recommendedName>
        <fullName evidence="6">Pentatricopeptide repeat-containing protein</fullName>
    </recommendedName>
</protein>
<reference evidence="4 5" key="1">
    <citation type="submission" date="2024-01" db="EMBL/GenBank/DDBJ databases">
        <title>The genomes of 5 underutilized Papilionoideae crops provide insights into root nodulation and disease resistance.</title>
        <authorList>
            <person name="Yuan L."/>
        </authorList>
    </citation>
    <scope>NUCLEOTIDE SEQUENCE [LARGE SCALE GENOMIC DNA]</scope>
    <source>
        <strain evidence="4">LY-2023</strain>
        <tissue evidence="4">Leaf</tissue>
    </source>
</reference>
<evidence type="ECO:0000313" key="4">
    <source>
        <dbReference type="EMBL" id="KAK7280132.1"/>
    </source>
</evidence>
<gene>
    <name evidence="4" type="ORF">RJT34_25194</name>
</gene>
<dbReference type="Gene3D" id="1.25.40.10">
    <property type="entry name" value="Tetratricopeptide repeat domain"/>
    <property type="match status" value="1"/>
</dbReference>
<dbReference type="InterPro" id="IPR011990">
    <property type="entry name" value="TPR-like_helical_dom_sf"/>
</dbReference>
<organism evidence="4 5">
    <name type="scientific">Clitoria ternatea</name>
    <name type="common">Butterfly pea</name>
    <dbReference type="NCBI Taxonomy" id="43366"/>
    <lineage>
        <taxon>Eukaryota</taxon>
        <taxon>Viridiplantae</taxon>
        <taxon>Streptophyta</taxon>
        <taxon>Embryophyta</taxon>
        <taxon>Tracheophyta</taxon>
        <taxon>Spermatophyta</taxon>
        <taxon>Magnoliopsida</taxon>
        <taxon>eudicotyledons</taxon>
        <taxon>Gunneridae</taxon>
        <taxon>Pentapetalae</taxon>
        <taxon>rosids</taxon>
        <taxon>fabids</taxon>
        <taxon>Fabales</taxon>
        <taxon>Fabaceae</taxon>
        <taxon>Papilionoideae</taxon>
        <taxon>50 kb inversion clade</taxon>
        <taxon>NPAAA clade</taxon>
        <taxon>indigoferoid/millettioid clade</taxon>
        <taxon>Phaseoleae</taxon>
        <taxon>Clitoria</taxon>
    </lineage>
</organism>
<dbReference type="InterPro" id="IPR002885">
    <property type="entry name" value="PPR_rpt"/>
</dbReference>
<comment type="similarity">
    <text evidence="1">Belongs to the PPR family. P subfamily.</text>
</comment>
<dbReference type="PROSITE" id="PS51375">
    <property type="entry name" value="PPR"/>
    <property type="match status" value="1"/>
</dbReference>
<dbReference type="Proteomes" id="UP001359559">
    <property type="component" value="Unassembled WGS sequence"/>
</dbReference>
<dbReference type="PANTHER" id="PTHR47941">
    <property type="entry name" value="PENTATRICOPEPTIDE REPEAT-CONTAINING PROTEIN 3, MITOCHONDRIAL"/>
    <property type="match status" value="1"/>
</dbReference>
<evidence type="ECO:0000256" key="3">
    <source>
        <dbReference type="PROSITE-ProRule" id="PRU00708"/>
    </source>
</evidence>
<name>A0AAN9II98_CLITE</name>